<dbReference type="InterPro" id="IPR013968">
    <property type="entry name" value="PKS_KR"/>
</dbReference>
<dbReference type="InterPro" id="IPR020841">
    <property type="entry name" value="PKS_Beta-ketoAc_synthase_dom"/>
</dbReference>
<keyword evidence="12" id="KW-1185">Reference proteome</keyword>
<dbReference type="InterPro" id="IPR016036">
    <property type="entry name" value="Malonyl_transacylase_ACP-bd"/>
</dbReference>
<dbReference type="SUPFAM" id="SSF52151">
    <property type="entry name" value="FabD/lysophospholipase-like"/>
    <property type="match status" value="1"/>
</dbReference>
<evidence type="ECO:0000313" key="12">
    <source>
        <dbReference type="Proteomes" id="UP001501747"/>
    </source>
</evidence>
<gene>
    <name evidence="11" type="ORF">GCM10022247_53620</name>
</gene>
<keyword evidence="8" id="KW-0175">Coiled coil</keyword>
<dbReference type="InterPro" id="IPR020806">
    <property type="entry name" value="PKS_PP-bd"/>
</dbReference>
<dbReference type="CDD" id="cd08952">
    <property type="entry name" value="KR_1_SDR_x"/>
    <property type="match status" value="1"/>
</dbReference>
<evidence type="ECO:0000259" key="9">
    <source>
        <dbReference type="PROSITE" id="PS50075"/>
    </source>
</evidence>
<dbReference type="InterPro" id="IPR001227">
    <property type="entry name" value="Ac_transferase_dom_sf"/>
</dbReference>
<dbReference type="InterPro" id="IPR036299">
    <property type="entry name" value="Polyketide_synth_docking_sf"/>
</dbReference>
<dbReference type="InterPro" id="IPR016039">
    <property type="entry name" value="Thiolase-like"/>
</dbReference>
<dbReference type="CDD" id="cd00833">
    <property type="entry name" value="PKS"/>
    <property type="match status" value="1"/>
</dbReference>
<dbReference type="SMART" id="SM00823">
    <property type="entry name" value="PKS_PP"/>
    <property type="match status" value="1"/>
</dbReference>
<name>A0ABP7T8H1_9PSEU</name>
<dbReference type="Pfam" id="PF08659">
    <property type="entry name" value="KR"/>
    <property type="match status" value="1"/>
</dbReference>
<dbReference type="PANTHER" id="PTHR43775">
    <property type="entry name" value="FATTY ACID SYNTHASE"/>
    <property type="match status" value="1"/>
</dbReference>
<evidence type="ECO:0000256" key="5">
    <source>
        <dbReference type="ARBA" id="ARBA00023194"/>
    </source>
</evidence>
<dbReference type="Gene3D" id="3.40.50.1820">
    <property type="entry name" value="alpha/beta hydrolase"/>
    <property type="match status" value="1"/>
</dbReference>
<dbReference type="PROSITE" id="PS50075">
    <property type="entry name" value="CARRIER"/>
    <property type="match status" value="1"/>
</dbReference>
<dbReference type="Gene3D" id="3.30.70.3290">
    <property type="match status" value="1"/>
</dbReference>
<feature type="domain" description="Ketosynthase family 3 (KS3)" evidence="10">
    <location>
        <begin position="33"/>
        <end position="457"/>
    </location>
</feature>
<dbReference type="SUPFAM" id="SSF55048">
    <property type="entry name" value="Probable ACP-binding domain of malonyl-CoA ACP transacylase"/>
    <property type="match status" value="1"/>
</dbReference>
<dbReference type="SMART" id="SM00822">
    <property type="entry name" value="PKS_KR"/>
    <property type="match status" value="1"/>
</dbReference>
<evidence type="ECO:0000256" key="7">
    <source>
        <dbReference type="ARBA" id="ARBA00023315"/>
    </source>
</evidence>
<dbReference type="Pfam" id="PF00109">
    <property type="entry name" value="ketoacyl-synt"/>
    <property type="match status" value="1"/>
</dbReference>
<dbReference type="EMBL" id="BAABAL010000018">
    <property type="protein sequence ID" value="GAA4022642.1"/>
    <property type="molecule type" value="Genomic_DNA"/>
</dbReference>
<evidence type="ECO:0000256" key="1">
    <source>
        <dbReference type="ARBA" id="ARBA00001957"/>
    </source>
</evidence>
<dbReference type="InterPro" id="IPR020802">
    <property type="entry name" value="TesA-like"/>
</dbReference>
<feature type="domain" description="Carrier" evidence="9">
    <location>
        <begin position="1358"/>
        <end position="1433"/>
    </location>
</feature>
<keyword evidence="6" id="KW-0511">Multifunctional enzyme</keyword>
<dbReference type="SMART" id="SM00827">
    <property type="entry name" value="PKS_AT"/>
    <property type="match status" value="1"/>
</dbReference>
<keyword evidence="7" id="KW-0012">Acyltransferase</keyword>
<keyword evidence="2" id="KW-0596">Phosphopantetheine</keyword>
<dbReference type="InterPro" id="IPR032821">
    <property type="entry name" value="PKS_assoc"/>
</dbReference>
<dbReference type="SUPFAM" id="SSF53474">
    <property type="entry name" value="alpha/beta-Hydrolases"/>
    <property type="match status" value="1"/>
</dbReference>
<dbReference type="SUPFAM" id="SSF51735">
    <property type="entry name" value="NAD(P)-binding Rossmann-fold domains"/>
    <property type="match status" value="2"/>
</dbReference>
<dbReference type="PANTHER" id="PTHR43775:SF51">
    <property type="entry name" value="INACTIVE PHENOLPHTHIOCEROL SYNTHESIS POLYKETIDE SYNTHASE TYPE I PKS1-RELATED"/>
    <property type="match status" value="1"/>
</dbReference>
<dbReference type="Proteomes" id="UP001501747">
    <property type="component" value="Unassembled WGS sequence"/>
</dbReference>
<evidence type="ECO:0000313" key="11">
    <source>
        <dbReference type="EMBL" id="GAA4022642.1"/>
    </source>
</evidence>
<dbReference type="Pfam" id="PF16197">
    <property type="entry name" value="KAsynt_C_assoc"/>
    <property type="match status" value="1"/>
</dbReference>
<dbReference type="Pfam" id="PF08990">
    <property type="entry name" value="Docking"/>
    <property type="match status" value="1"/>
</dbReference>
<dbReference type="InterPro" id="IPR014031">
    <property type="entry name" value="Ketoacyl_synth_C"/>
</dbReference>
<dbReference type="InterPro" id="IPR001031">
    <property type="entry name" value="Thioesterase"/>
</dbReference>
<dbReference type="Pfam" id="PF00975">
    <property type="entry name" value="Thioesterase"/>
    <property type="match status" value="1"/>
</dbReference>
<dbReference type="InterPro" id="IPR006162">
    <property type="entry name" value="Ppantetheine_attach_site"/>
</dbReference>
<dbReference type="SUPFAM" id="SSF101173">
    <property type="entry name" value="Docking domain B of the erythromycin polyketide synthase (DEBS)"/>
    <property type="match status" value="1"/>
</dbReference>
<proteinExistence type="predicted"/>
<dbReference type="InterPro" id="IPR009081">
    <property type="entry name" value="PP-bd_ACP"/>
</dbReference>
<dbReference type="Gene3D" id="3.40.366.10">
    <property type="entry name" value="Malonyl-Coenzyme A Acyl Carrier Protein, domain 2"/>
    <property type="match status" value="1"/>
</dbReference>
<dbReference type="SMART" id="SM01294">
    <property type="entry name" value="PKS_PP_betabranch"/>
    <property type="match status" value="1"/>
</dbReference>
<dbReference type="Pfam" id="PF02801">
    <property type="entry name" value="Ketoacyl-synt_C"/>
    <property type="match status" value="1"/>
</dbReference>
<evidence type="ECO:0000256" key="6">
    <source>
        <dbReference type="ARBA" id="ARBA00023268"/>
    </source>
</evidence>
<dbReference type="InterPro" id="IPR014043">
    <property type="entry name" value="Acyl_transferase_dom"/>
</dbReference>
<keyword evidence="5" id="KW-0045">Antibiotic biosynthesis</keyword>
<evidence type="ECO:0000256" key="8">
    <source>
        <dbReference type="SAM" id="Coils"/>
    </source>
</evidence>
<dbReference type="Gene3D" id="1.10.1200.10">
    <property type="entry name" value="ACP-like"/>
    <property type="match status" value="1"/>
</dbReference>
<keyword evidence="3" id="KW-0597">Phosphoprotein</keyword>
<evidence type="ECO:0008006" key="13">
    <source>
        <dbReference type="Google" id="ProtNLM"/>
    </source>
</evidence>
<organism evidence="11 12">
    <name type="scientific">Allokutzneria multivorans</name>
    <dbReference type="NCBI Taxonomy" id="1142134"/>
    <lineage>
        <taxon>Bacteria</taxon>
        <taxon>Bacillati</taxon>
        <taxon>Actinomycetota</taxon>
        <taxon>Actinomycetes</taxon>
        <taxon>Pseudonocardiales</taxon>
        <taxon>Pseudonocardiaceae</taxon>
        <taxon>Allokutzneria</taxon>
    </lineage>
</organism>
<comment type="cofactor">
    <cofactor evidence="1">
        <name>pantetheine 4'-phosphate</name>
        <dbReference type="ChEBI" id="CHEBI:47942"/>
    </cofactor>
</comment>
<dbReference type="SUPFAM" id="SSF53901">
    <property type="entry name" value="Thiolase-like"/>
    <property type="match status" value="1"/>
</dbReference>
<dbReference type="InterPro" id="IPR036291">
    <property type="entry name" value="NAD(P)-bd_dom_sf"/>
</dbReference>
<evidence type="ECO:0000256" key="2">
    <source>
        <dbReference type="ARBA" id="ARBA00022450"/>
    </source>
</evidence>
<comment type="caution">
    <text evidence="11">The sequence shown here is derived from an EMBL/GenBank/DDBJ whole genome shotgun (WGS) entry which is preliminary data.</text>
</comment>
<protein>
    <recommendedName>
        <fullName evidence="13">Polyketide synthase</fullName>
    </recommendedName>
</protein>
<dbReference type="InterPro" id="IPR014030">
    <property type="entry name" value="Ketoacyl_synth_N"/>
</dbReference>
<keyword evidence="4" id="KW-0808">Transferase</keyword>
<dbReference type="PROSITE" id="PS00012">
    <property type="entry name" value="PHOSPHOPANTETHEINE"/>
    <property type="match status" value="1"/>
</dbReference>
<dbReference type="Pfam" id="PF00698">
    <property type="entry name" value="Acyl_transf_1"/>
    <property type="match status" value="1"/>
</dbReference>
<dbReference type="Gene3D" id="3.40.50.720">
    <property type="entry name" value="NAD(P)-binding Rossmann-like Domain"/>
    <property type="match status" value="1"/>
</dbReference>
<dbReference type="SMART" id="SM00824">
    <property type="entry name" value="PKS_TE"/>
    <property type="match status" value="1"/>
</dbReference>
<dbReference type="InterPro" id="IPR016035">
    <property type="entry name" value="Acyl_Trfase/lysoPLipase"/>
</dbReference>
<evidence type="ECO:0000256" key="4">
    <source>
        <dbReference type="ARBA" id="ARBA00022679"/>
    </source>
</evidence>
<dbReference type="Gene3D" id="3.40.47.10">
    <property type="match status" value="1"/>
</dbReference>
<feature type="coiled-coil region" evidence="8">
    <location>
        <begin position="4"/>
        <end position="31"/>
    </location>
</feature>
<dbReference type="InterPro" id="IPR036736">
    <property type="entry name" value="ACP-like_sf"/>
</dbReference>
<reference evidence="12" key="1">
    <citation type="journal article" date="2019" name="Int. J. Syst. Evol. Microbiol.">
        <title>The Global Catalogue of Microorganisms (GCM) 10K type strain sequencing project: providing services to taxonomists for standard genome sequencing and annotation.</title>
        <authorList>
            <consortium name="The Broad Institute Genomics Platform"/>
            <consortium name="The Broad Institute Genome Sequencing Center for Infectious Disease"/>
            <person name="Wu L."/>
            <person name="Ma J."/>
        </authorList>
    </citation>
    <scope>NUCLEOTIDE SEQUENCE [LARGE SCALE GENOMIC DNA]</scope>
    <source>
        <strain evidence="12">JCM 17342</strain>
    </source>
</reference>
<evidence type="ECO:0000256" key="3">
    <source>
        <dbReference type="ARBA" id="ARBA00022553"/>
    </source>
</evidence>
<dbReference type="InterPro" id="IPR029058">
    <property type="entry name" value="AB_hydrolase_fold"/>
</dbReference>
<accession>A0ABP7T8H1</accession>
<dbReference type="SMART" id="SM00825">
    <property type="entry name" value="PKS_KS"/>
    <property type="match status" value="1"/>
</dbReference>
<dbReference type="Pfam" id="PF00550">
    <property type="entry name" value="PP-binding"/>
    <property type="match status" value="1"/>
</dbReference>
<dbReference type="InterPro" id="IPR015083">
    <property type="entry name" value="NorB/c/GfsB-D-like_docking"/>
</dbReference>
<dbReference type="InterPro" id="IPR050091">
    <property type="entry name" value="PKS_NRPS_Biosynth_Enz"/>
</dbReference>
<dbReference type="PROSITE" id="PS52004">
    <property type="entry name" value="KS3_2"/>
    <property type="match status" value="1"/>
</dbReference>
<sequence length="1730" mass="184673">MESAEKLREYLKRATADLVAVRRRLREVERERSEPLAIVATALRLPGGIDTPERLWSLLAEGGDAIEEFPGDRGWDVAGLYDPDPDAPGKTYVRHGGFLRGVAEFDAAFFGISPREALAMDPQQRLLLETSWEVLERAGIDPESLRGSKTGVYLGATDHDYGRGIPAWPEGMEGNIAIGRSGAISSGRVAYTLGLEGPAVTVDTMCSSSLVALHVACRALRAGECSLALVGGTTVMSTPEGFIEFSRQRAISPDGRAKSFAEAADGTAWAEGIVVVAVEKLADAQRLGHPVLAVVRGSAINQDGASNGLTAPNGAAQRRVIRAALSDAGLEPSDVDAVEAHGTGTVLGDPIEANALIASYSGARKRPLLVGSLKSNMGHAAAAAGLASVAKSVLALRHGVLPKTLHVDAPTPKVDWSAGAVELLTEERAWPETGAPRRIGVSAFGASGTNAHVILEQAPERPTAERCSRPALPWVLSARSENALREQAARLVEHIEGHPELRDDDIGFSLATGRAALTHRAAVQDREALKALASGRESPTLVRGEAASSGRVAFLFPGQGSQWSGMAVELLETSPVFAARMRECARALAPFVDWDLLQETKGKLDRVDVVQPVLFAVMVSLAEVWKDFGVRPDAVVGHSQGEIAAACVAGALSLADAAKIVALRSKALVALTGKGGMVSVALPATRAERYLTSGIGIAAVNGPASVVISGTPEGLDGLLAKCLADNIYARRIDVDYASHSAQVEAVRLELGVEPTAENVRFLSTVEGQWVDGMVLDDDYWYRNLREPVQLDTAVRRLADEGYDVVVEVSPHPVLTGAVRETLGTKGVVVGSLRRGEGDLRRMALSLGELHVQGGRVDWASAYGTGVRRVDLPTYAFQRERFWVEAPEGAAGSSWWRKSRGDQHYRVEWRPIDLAEAKNKTWLVITTGGGEDVVRALNAVTVRVDAEATRAEMAEQLKGLRPDGVLSLLASEESVRDGLPLGLAATLTLIQALGDAKITAPLWLLTRNAVDAGVLERPVQAAVWGLGRVAALEHPERWGGLIDVPDVLDADLLVRALTGAGEEDQLAVRADGVKARRMVRAEMSTTDAPQWTPKGTVLVTGGTGGVGRRIARWLTEIGAEDVVLASRGAAGAKELESANITLAACDVADREQLEALVGGLAAEGRPVRAVLHLAGAGELVSLEDTDLVTFAETTRAKLAGAANLDALFPGDLDAFVLFSSVSATWGSRDHGAYAAANAYLDALAHNRKARGLRALSVVWGIWRPEEDGGMAANLAEDQLRRRGIPFMEPDSAVRAFHRLLDGDETVPVLADVDWERFLPVFTSARPSPLISEIPEARKPDTPGTVREQLAELSPNERGELLLELVRIEAAKALHHGSTAEITPDRPFLELGFDSLTAADLRGRLNSATGLELWTTVIFERGTPAALAEYLREALRTGQGNSEAADTEINGSLTSLLRHACELGEFKEFVGIAVAAARYRPKFTTRADFTVEPPITRLTEGATGPRLVLVPHFVGKPGAYQYARFAKTLRGVRDMIVLPNPGFLKGERLPADAEALVRLHVDLVEEQVGDEPFVVVGYSTGVMPALALTSRLEGRGRAPEAVVNIDCFAPKDEGLVNDIFAAIARRVTTKQDEVSGPGDAWGDAWITAFGHYATLDWASVTAGGFTAPMLFVRASDPPDEALRGSWNPSWDNAHTTVDVPGDHFSMMERYADATAGAVHGWLLDHVPGRRAR</sequence>
<dbReference type="InterPro" id="IPR057326">
    <property type="entry name" value="KR_dom"/>
</dbReference>
<evidence type="ECO:0000259" key="10">
    <source>
        <dbReference type="PROSITE" id="PS52004"/>
    </source>
</evidence>